<dbReference type="AlphaFoldDB" id="A0AAF0F489"/>
<evidence type="ECO:0000256" key="1">
    <source>
        <dbReference type="SAM" id="MobiDB-lite"/>
    </source>
</evidence>
<protein>
    <submittedName>
        <fullName evidence="2">Uncharacterized protein</fullName>
    </submittedName>
</protein>
<dbReference type="EMBL" id="CP118375">
    <property type="protein sequence ID" value="WFD42726.1"/>
    <property type="molecule type" value="Genomic_DNA"/>
</dbReference>
<dbReference type="Proteomes" id="UP001214628">
    <property type="component" value="Chromosome 1"/>
</dbReference>
<gene>
    <name evidence="2" type="ORF">MPSI1_001375</name>
</gene>
<feature type="region of interest" description="Disordered" evidence="1">
    <location>
        <begin position="1"/>
        <end position="86"/>
    </location>
</feature>
<evidence type="ECO:0000313" key="2">
    <source>
        <dbReference type="EMBL" id="WFD42726.1"/>
    </source>
</evidence>
<evidence type="ECO:0000313" key="3">
    <source>
        <dbReference type="Proteomes" id="UP001214628"/>
    </source>
</evidence>
<organism evidence="2 3">
    <name type="scientific">Malassezia psittaci</name>
    <dbReference type="NCBI Taxonomy" id="1821823"/>
    <lineage>
        <taxon>Eukaryota</taxon>
        <taxon>Fungi</taxon>
        <taxon>Dikarya</taxon>
        <taxon>Basidiomycota</taxon>
        <taxon>Ustilaginomycotina</taxon>
        <taxon>Malasseziomycetes</taxon>
        <taxon>Malasseziales</taxon>
        <taxon>Malasseziaceae</taxon>
        <taxon>Malassezia</taxon>
    </lineage>
</organism>
<proteinExistence type="predicted"/>
<reference evidence="2" key="1">
    <citation type="submission" date="2023-02" db="EMBL/GenBank/DDBJ databases">
        <title>Mating type loci evolution in Malassezia.</title>
        <authorList>
            <person name="Coelho M.A."/>
        </authorList>
    </citation>
    <scope>NUCLEOTIDE SEQUENCE</scope>
    <source>
        <strain evidence="2">CBS 14136</strain>
    </source>
</reference>
<sequence length="86" mass="8859">MTNSSDGSSKKNGKPHQSVYPSKDSMTKKSESSATSRLVPPKDPMSLLTSPARGLDSAITGSMLDLGSGVDDGPVNSLNNPLPALT</sequence>
<accession>A0AAF0F489</accession>
<name>A0AAF0F489_9BASI</name>
<keyword evidence="3" id="KW-1185">Reference proteome</keyword>